<dbReference type="SMART" id="SM00248">
    <property type="entry name" value="ANK"/>
    <property type="match status" value="3"/>
</dbReference>
<protein>
    <submittedName>
        <fullName evidence="4">Uncharacterized protein</fullName>
    </submittedName>
</protein>
<keyword evidence="1" id="KW-0677">Repeat</keyword>
<dbReference type="AlphaFoldDB" id="A0AB34J5T2"/>
<evidence type="ECO:0000313" key="4">
    <source>
        <dbReference type="EMBL" id="KAL1515048.1"/>
    </source>
</evidence>
<evidence type="ECO:0000256" key="2">
    <source>
        <dbReference type="ARBA" id="ARBA00023043"/>
    </source>
</evidence>
<reference evidence="4 5" key="1">
    <citation type="journal article" date="2024" name="Science">
        <title>Giant polyketide synthase enzymes in the biosynthesis of giant marine polyether toxins.</title>
        <authorList>
            <person name="Fallon T.R."/>
            <person name="Shende V.V."/>
            <person name="Wierzbicki I.H."/>
            <person name="Pendleton A.L."/>
            <person name="Watervoot N.F."/>
            <person name="Auber R.P."/>
            <person name="Gonzalez D.J."/>
            <person name="Wisecaver J.H."/>
            <person name="Moore B.S."/>
        </authorList>
    </citation>
    <scope>NUCLEOTIDE SEQUENCE [LARGE SCALE GENOMIC DNA]</scope>
    <source>
        <strain evidence="4 5">12B1</strain>
    </source>
</reference>
<evidence type="ECO:0000313" key="5">
    <source>
        <dbReference type="Proteomes" id="UP001515480"/>
    </source>
</evidence>
<dbReference type="PANTHER" id="PTHR24161:SF85">
    <property type="entry name" value="PALMITOYLTRANSFERASE HIP14"/>
    <property type="match status" value="1"/>
</dbReference>
<keyword evidence="2 3" id="KW-0040">ANK repeat</keyword>
<proteinExistence type="predicted"/>
<dbReference type="EMBL" id="JBGBPQ010000012">
    <property type="protein sequence ID" value="KAL1515048.1"/>
    <property type="molecule type" value="Genomic_DNA"/>
</dbReference>
<dbReference type="PROSITE" id="PS50088">
    <property type="entry name" value="ANK_REPEAT"/>
    <property type="match status" value="2"/>
</dbReference>
<comment type="caution">
    <text evidence="4">The sequence shown here is derived from an EMBL/GenBank/DDBJ whole genome shotgun (WGS) entry which is preliminary data.</text>
</comment>
<sequence length="343" mass="37023">MIILSPQVVHRTTGKLCDEQSWRSRGWCRLERLAFCLSRFSVMEPPRAYVVDAPSGYSRLANITIGSSKHSVFNGEFTYEADRERLVPVVRKVVQCACAAREKQEDLSSWRKLVALKNSFFSGSDEWESVAAAPPSVSAYLSKFAFTSVSERGTHQMTCLHYAAFENNAAAVRMLIEAGAEVDARDTEAFPSGGGCTPLWFAVLHGCIEAAEALLQLRADVNCSASASVPAPLLLVGGYAPVAEAERCLALMLGYGLDVHSTQCWDINEGQYESSVARLHGSTLLGAAVYGGTAALVKMLLEAHADPLCLQEVAGGGRRTALDIARDEGRPDILALLVPQVPT</sequence>
<dbReference type="Pfam" id="PF12796">
    <property type="entry name" value="Ank_2"/>
    <property type="match status" value="1"/>
</dbReference>
<gene>
    <name evidence="4" type="ORF">AB1Y20_004113</name>
</gene>
<organism evidence="4 5">
    <name type="scientific">Prymnesium parvum</name>
    <name type="common">Toxic golden alga</name>
    <dbReference type="NCBI Taxonomy" id="97485"/>
    <lineage>
        <taxon>Eukaryota</taxon>
        <taxon>Haptista</taxon>
        <taxon>Haptophyta</taxon>
        <taxon>Prymnesiophyceae</taxon>
        <taxon>Prymnesiales</taxon>
        <taxon>Prymnesiaceae</taxon>
        <taxon>Prymnesium</taxon>
    </lineage>
</organism>
<name>A0AB34J5T2_PRYPA</name>
<feature type="repeat" description="ANK" evidence="3">
    <location>
        <begin position="155"/>
        <end position="187"/>
    </location>
</feature>
<feature type="repeat" description="ANK" evidence="3">
    <location>
        <begin position="194"/>
        <end position="226"/>
    </location>
</feature>
<dbReference type="Gene3D" id="1.25.40.20">
    <property type="entry name" value="Ankyrin repeat-containing domain"/>
    <property type="match status" value="2"/>
</dbReference>
<evidence type="ECO:0000256" key="1">
    <source>
        <dbReference type="ARBA" id="ARBA00022737"/>
    </source>
</evidence>
<dbReference type="SUPFAM" id="SSF48403">
    <property type="entry name" value="Ankyrin repeat"/>
    <property type="match status" value="1"/>
</dbReference>
<evidence type="ECO:0000256" key="3">
    <source>
        <dbReference type="PROSITE-ProRule" id="PRU00023"/>
    </source>
</evidence>
<dbReference type="PROSITE" id="PS50297">
    <property type="entry name" value="ANK_REP_REGION"/>
    <property type="match status" value="1"/>
</dbReference>
<dbReference type="Proteomes" id="UP001515480">
    <property type="component" value="Unassembled WGS sequence"/>
</dbReference>
<dbReference type="InterPro" id="IPR002110">
    <property type="entry name" value="Ankyrin_rpt"/>
</dbReference>
<accession>A0AB34J5T2</accession>
<keyword evidence="5" id="KW-1185">Reference proteome</keyword>
<dbReference type="InterPro" id="IPR036770">
    <property type="entry name" value="Ankyrin_rpt-contain_sf"/>
</dbReference>
<dbReference type="PANTHER" id="PTHR24161">
    <property type="entry name" value="ANK_REP_REGION DOMAIN-CONTAINING PROTEIN-RELATED"/>
    <property type="match status" value="1"/>
</dbReference>